<evidence type="ECO:0000313" key="1">
    <source>
        <dbReference type="EMBL" id="KYO20589.1"/>
    </source>
</evidence>
<evidence type="ECO:0000313" key="2">
    <source>
        <dbReference type="Proteomes" id="UP000050525"/>
    </source>
</evidence>
<accession>A0A151M7W2</accession>
<gene>
    <name evidence="1" type="ORF">Y1Q_0012494</name>
</gene>
<comment type="caution">
    <text evidence="1">The sequence shown here is derived from an EMBL/GenBank/DDBJ whole genome shotgun (WGS) entry which is preliminary data.</text>
</comment>
<organism evidence="1 2">
    <name type="scientific">Alligator mississippiensis</name>
    <name type="common">American alligator</name>
    <dbReference type="NCBI Taxonomy" id="8496"/>
    <lineage>
        <taxon>Eukaryota</taxon>
        <taxon>Metazoa</taxon>
        <taxon>Chordata</taxon>
        <taxon>Craniata</taxon>
        <taxon>Vertebrata</taxon>
        <taxon>Euteleostomi</taxon>
        <taxon>Archelosauria</taxon>
        <taxon>Archosauria</taxon>
        <taxon>Crocodylia</taxon>
        <taxon>Alligatoridae</taxon>
        <taxon>Alligatorinae</taxon>
        <taxon>Alligator</taxon>
    </lineage>
</organism>
<dbReference type="Proteomes" id="UP000050525">
    <property type="component" value="Unassembled WGS sequence"/>
</dbReference>
<dbReference type="AlphaFoldDB" id="A0A151M7W2"/>
<keyword evidence="2" id="KW-1185">Reference proteome</keyword>
<reference evidence="1 2" key="1">
    <citation type="journal article" date="2012" name="Genome Biol.">
        <title>Sequencing three crocodilian genomes to illuminate the evolution of archosaurs and amniotes.</title>
        <authorList>
            <person name="St John J.A."/>
            <person name="Braun E.L."/>
            <person name="Isberg S.R."/>
            <person name="Miles L.G."/>
            <person name="Chong A.Y."/>
            <person name="Gongora J."/>
            <person name="Dalzell P."/>
            <person name="Moran C."/>
            <person name="Bed'hom B."/>
            <person name="Abzhanov A."/>
            <person name="Burgess S.C."/>
            <person name="Cooksey A.M."/>
            <person name="Castoe T.A."/>
            <person name="Crawford N.G."/>
            <person name="Densmore L.D."/>
            <person name="Drew J.C."/>
            <person name="Edwards S.V."/>
            <person name="Faircloth B.C."/>
            <person name="Fujita M.K."/>
            <person name="Greenwold M.J."/>
            <person name="Hoffmann F.G."/>
            <person name="Howard J.M."/>
            <person name="Iguchi T."/>
            <person name="Janes D.E."/>
            <person name="Khan S.Y."/>
            <person name="Kohno S."/>
            <person name="de Koning A.J."/>
            <person name="Lance S.L."/>
            <person name="McCarthy F.M."/>
            <person name="McCormack J.E."/>
            <person name="Merchant M.E."/>
            <person name="Peterson D.G."/>
            <person name="Pollock D.D."/>
            <person name="Pourmand N."/>
            <person name="Raney B.J."/>
            <person name="Roessler K.A."/>
            <person name="Sanford J.R."/>
            <person name="Sawyer R.H."/>
            <person name="Schmidt C.J."/>
            <person name="Triplett E.W."/>
            <person name="Tuberville T.D."/>
            <person name="Venegas-Anaya M."/>
            <person name="Howard J.T."/>
            <person name="Jarvis E.D."/>
            <person name="Guillette L.J.Jr."/>
            <person name="Glenn T.C."/>
            <person name="Green R.E."/>
            <person name="Ray D.A."/>
        </authorList>
    </citation>
    <scope>NUCLEOTIDE SEQUENCE [LARGE SCALE GENOMIC DNA]</scope>
    <source>
        <strain evidence="1">KSC_2009_1</strain>
    </source>
</reference>
<dbReference type="EMBL" id="AKHW03006358">
    <property type="protein sequence ID" value="KYO20589.1"/>
    <property type="molecule type" value="Genomic_DNA"/>
</dbReference>
<sequence>MPSCRKGGFDPVRLKLQATVSMEQNQHGLLDFFSLRVTDLHEVQTERFAEELDKRIRLSWQDLRGKET</sequence>
<proteinExistence type="predicted"/>
<name>A0A151M7W2_ALLMI</name>
<protein>
    <submittedName>
        <fullName evidence="1">Uncharacterized protein</fullName>
    </submittedName>
</protein>